<gene>
    <name evidence="2" type="ORF">VOLCADRAFT_106787</name>
</gene>
<dbReference type="InterPro" id="IPR008906">
    <property type="entry name" value="HATC_C_dom"/>
</dbReference>
<feature type="domain" description="HAT C-terminal dimerisation" evidence="1">
    <location>
        <begin position="76"/>
        <end position="142"/>
    </location>
</feature>
<dbReference type="Proteomes" id="UP000001058">
    <property type="component" value="Unassembled WGS sequence"/>
</dbReference>
<dbReference type="STRING" id="3068.D8U9R5"/>
<protein>
    <recommendedName>
        <fullName evidence="1">HAT C-terminal dimerisation domain-containing protein</fullName>
    </recommendedName>
</protein>
<dbReference type="SUPFAM" id="SSF53098">
    <property type="entry name" value="Ribonuclease H-like"/>
    <property type="match status" value="1"/>
</dbReference>
<dbReference type="AlphaFoldDB" id="D8U9R5"/>
<proteinExistence type="predicted"/>
<dbReference type="InterPro" id="IPR012337">
    <property type="entry name" value="RNaseH-like_sf"/>
</dbReference>
<dbReference type="Pfam" id="PF05699">
    <property type="entry name" value="Dimer_Tnp_hAT"/>
    <property type="match status" value="1"/>
</dbReference>
<dbReference type="InParanoid" id="D8U9R5"/>
<accession>D8U9R5</accession>
<organism evidence="3">
    <name type="scientific">Volvox carteri f. nagariensis</name>
    <dbReference type="NCBI Taxonomy" id="3068"/>
    <lineage>
        <taxon>Eukaryota</taxon>
        <taxon>Viridiplantae</taxon>
        <taxon>Chlorophyta</taxon>
        <taxon>core chlorophytes</taxon>
        <taxon>Chlorophyceae</taxon>
        <taxon>CS clade</taxon>
        <taxon>Chlamydomonadales</taxon>
        <taxon>Volvocaceae</taxon>
        <taxon>Volvox</taxon>
    </lineage>
</organism>
<dbReference type="GO" id="GO:0046983">
    <property type="term" value="F:protein dimerization activity"/>
    <property type="evidence" value="ECO:0007669"/>
    <property type="project" value="InterPro"/>
</dbReference>
<evidence type="ECO:0000259" key="1">
    <source>
        <dbReference type="Pfam" id="PF05699"/>
    </source>
</evidence>
<dbReference type="EMBL" id="GL378372">
    <property type="protein sequence ID" value="EFJ43520.1"/>
    <property type="molecule type" value="Genomic_DNA"/>
</dbReference>
<name>D8U9R5_VOLCA</name>
<keyword evidence="3" id="KW-1185">Reference proteome</keyword>
<evidence type="ECO:0000313" key="3">
    <source>
        <dbReference type="Proteomes" id="UP000001058"/>
    </source>
</evidence>
<dbReference type="RefSeq" id="XP_002955449.1">
    <property type="nucleotide sequence ID" value="XM_002955403.1"/>
</dbReference>
<dbReference type="KEGG" id="vcn:VOLCADRAFT_106787"/>
<dbReference type="GeneID" id="9616430"/>
<evidence type="ECO:0000313" key="2">
    <source>
        <dbReference type="EMBL" id="EFJ43520.1"/>
    </source>
</evidence>
<sequence>MQTPFSCTPAPAPAACLVMGPMPRRSCSSWAPRGTGRTKTSLLIQFKNFRTYSVSDFESRVGIPPHAFEEATMITYGPLAWWKEYGIAAFPVLGEVALMLFNMPATACAGERNWSVFSRMWSNDRNRLLSSRVGLLVYVYYNYRVLQREKAPISQLDWEEFIRWMEAQPGLELPEQ</sequence>
<reference evidence="2 3" key="1">
    <citation type="journal article" date="2010" name="Science">
        <title>Genomic analysis of organismal complexity in the multicellular green alga Volvox carteri.</title>
        <authorList>
            <person name="Prochnik S.E."/>
            <person name="Umen J."/>
            <person name="Nedelcu A.M."/>
            <person name="Hallmann A."/>
            <person name="Miller S.M."/>
            <person name="Nishii I."/>
            <person name="Ferris P."/>
            <person name="Kuo A."/>
            <person name="Mitros T."/>
            <person name="Fritz-Laylin L.K."/>
            <person name="Hellsten U."/>
            <person name="Chapman J."/>
            <person name="Simakov O."/>
            <person name="Rensing S.A."/>
            <person name="Terry A."/>
            <person name="Pangilinan J."/>
            <person name="Kapitonov V."/>
            <person name="Jurka J."/>
            <person name="Salamov A."/>
            <person name="Shapiro H."/>
            <person name="Schmutz J."/>
            <person name="Grimwood J."/>
            <person name="Lindquist E."/>
            <person name="Lucas S."/>
            <person name="Grigoriev I.V."/>
            <person name="Schmitt R."/>
            <person name="Kirk D."/>
            <person name="Rokhsar D.S."/>
        </authorList>
    </citation>
    <scope>NUCLEOTIDE SEQUENCE [LARGE SCALE GENOMIC DNA]</scope>
    <source>
        <strain evidence="3">f. Nagariensis / Eve</strain>
    </source>
</reference>
<dbReference type="OrthoDB" id="2017576at2759"/>